<protein>
    <submittedName>
        <fullName evidence="2">UDENN domain-containing protein</fullName>
    </submittedName>
</protein>
<sequence>MTSELTLVDYFAVIGLDKNLGLRLDPSLEVLAELSGTSGTNEKLPPLERTYEAKILAHFPEKRRGHPFLHEISSLCMPKGLKFYTEKNVPMLPHFHSFVIIKEDGTRVNGCALTIYEEVKDEAIRQTMFNLQMEHVKEISAATTSNEKSSSPLMSSNNYDSRIRQQPGTVSFGNHTMPRHISAKRNRAKRISYYDNISKPIFVAKCLCVLTRIPMVFTSEKILRTIADIISKNHSILPIPLESFIYWILHEVPLPVPGTTLKLNYNSIDLIVIRPQIYELPYFDYPLQQMFNYISIEKFLKLFTCFMLEHQILLCSKYMDRLMLIAESLSALVFPFRWQLTYVPILPYSQLKFIEAPVPYLMGLCYDDFIPDQIYQSNVCILDIDTGKLDL</sequence>
<evidence type="ECO:0000313" key="2">
    <source>
        <dbReference type="WBParaSite" id="PS1159_v2.g8721.t1"/>
    </source>
</evidence>
<proteinExistence type="predicted"/>
<evidence type="ECO:0000313" key="1">
    <source>
        <dbReference type="Proteomes" id="UP000887580"/>
    </source>
</evidence>
<organism evidence="1 2">
    <name type="scientific">Panagrolaimus sp. PS1159</name>
    <dbReference type="NCBI Taxonomy" id="55785"/>
    <lineage>
        <taxon>Eukaryota</taxon>
        <taxon>Metazoa</taxon>
        <taxon>Ecdysozoa</taxon>
        <taxon>Nematoda</taxon>
        <taxon>Chromadorea</taxon>
        <taxon>Rhabditida</taxon>
        <taxon>Tylenchina</taxon>
        <taxon>Panagrolaimomorpha</taxon>
        <taxon>Panagrolaimoidea</taxon>
        <taxon>Panagrolaimidae</taxon>
        <taxon>Panagrolaimus</taxon>
    </lineage>
</organism>
<accession>A0AC35GU60</accession>
<dbReference type="Proteomes" id="UP000887580">
    <property type="component" value="Unplaced"/>
</dbReference>
<name>A0AC35GU60_9BILA</name>
<reference evidence="2" key="1">
    <citation type="submission" date="2022-11" db="UniProtKB">
        <authorList>
            <consortium name="WormBaseParasite"/>
        </authorList>
    </citation>
    <scope>IDENTIFICATION</scope>
</reference>
<dbReference type="WBParaSite" id="PS1159_v2.g8721.t1">
    <property type="protein sequence ID" value="PS1159_v2.g8721.t1"/>
    <property type="gene ID" value="PS1159_v2.g8721"/>
</dbReference>